<dbReference type="EMBL" id="HE796930">
    <property type="protein sequence ID" value="CCL99388.1"/>
    <property type="molecule type" value="Genomic_DNA"/>
</dbReference>
<dbReference type="InParanoid" id="J4G0Z0"/>
<feature type="region of interest" description="Disordered" evidence="1">
    <location>
        <begin position="143"/>
        <end position="165"/>
    </location>
</feature>
<dbReference type="RefSeq" id="XP_012178671.1">
    <property type="nucleotide sequence ID" value="XM_012323281.1"/>
</dbReference>
<evidence type="ECO:0000313" key="3">
    <source>
        <dbReference type="Proteomes" id="UP000006352"/>
    </source>
</evidence>
<dbReference type="HOGENOM" id="CLU_1185039_0_0_1"/>
<protein>
    <submittedName>
        <fullName evidence="2">Uncharacterized protein</fullName>
    </submittedName>
</protein>
<keyword evidence="3" id="KW-1185">Reference proteome</keyword>
<dbReference type="Proteomes" id="UP000006352">
    <property type="component" value="Unassembled WGS sequence"/>
</dbReference>
<feature type="compositionally biased region" description="Low complexity" evidence="1">
    <location>
        <begin position="116"/>
        <end position="129"/>
    </location>
</feature>
<evidence type="ECO:0000313" key="2">
    <source>
        <dbReference type="EMBL" id="CCL99388.1"/>
    </source>
</evidence>
<reference evidence="2 3" key="1">
    <citation type="journal article" date="2012" name="Appl. Environ. Microbiol.">
        <title>Short-read sequencing for genomic analysis of the brown rot fungus Fibroporia radiculosa.</title>
        <authorList>
            <person name="Tang J.D."/>
            <person name="Perkins A.D."/>
            <person name="Sonstegard T.S."/>
            <person name="Schroeder S.G."/>
            <person name="Burgess S.C."/>
            <person name="Diehl S.V."/>
        </authorList>
    </citation>
    <scope>NUCLEOTIDE SEQUENCE [LARGE SCALE GENOMIC DNA]</scope>
    <source>
        <strain evidence="2 3">TFFH 294</strain>
    </source>
</reference>
<accession>J4G0Z0</accession>
<dbReference type="GeneID" id="24094299"/>
<sequence>MSPVRRALTPASCDALLARRPSASSPATAAARRPMSAAPAFDLHIEDAHPTPDFQIFDIFDAPARLGESSKLLMRSASARTLSSRPARPVDSTFVRKNTVQPLPAPIIFDGPTRPRAASTTLGASRARSTSAASAASSLPFSLPAPKTFDGPSRLRPYQARDDPKSSAVTPSLLVLLGVSGFVGIFGWEKLTEVSAGMQHRPDHELARFTFISVFLVGGRHVTTDVTYALLRFS</sequence>
<evidence type="ECO:0000256" key="1">
    <source>
        <dbReference type="SAM" id="MobiDB-lite"/>
    </source>
</evidence>
<organism evidence="2 3">
    <name type="scientific">Fibroporia radiculosa</name>
    <dbReference type="NCBI Taxonomy" id="599839"/>
    <lineage>
        <taxon>Eukaryota</taxon>
        <taxon>Fungi</taxon>
        <taxon>Dikarya</taxon>
        <taxon>Basidiomycota</taxon>
        <taxon>Agaricomycotina</taxon>
        <taxon>Agaricomycetes</taxon>
        <taxon>Polyporales</taxon>
        <taxon>Fibroporiaceae</taxon>
        <taxon>Fibroporia</taxon>
    </lineage>
</organism>
<gene>
    <name evidence="2" type="ORF">FIBRA_01406</name>
</gene>
<proteinExistence type="predicted"/>
<dbReference type="AlphaFoldDB" id="J4G0Z0"/>
<feature type="region of interest" description="Disordered" evidence="1">
    <location>
        <begin position="105"/>
        <end position="129"/>
    </location>
</feature>
<dbReference type="OrthoDB" id="3168922at2759"/>
<name>J4G0Z0_9APHY</name>